<proteinExistence type="predicted"/>
<keyword evidence="3" id="KW-1185">Reference proteome</keyword>
<sequence length="130" mass="13673">MRNLVRLALASSLVVPTATAFASGGDSGVHLVTMDEMSVPIVDGTRTDGILRYQIVIEAKDEAAAHELTAKAPLLRAASLSAGIEFARLYASPMMPVDAGRLASDMTAALKAQDPRVARVLLVKVMAVRA</sequence>
<gene>
    <name evidence="2" type="ORF">FHS94_000496</name>
</gene>
<name>A0A7W9EUI2_9SPHN</name>
<evidence type="ECO:0000313" key="3">
    <source>
        <dbReference type="Proteomes" id="UP000546200"/>
    </source>
</evidence>
<evidence type="ECO:0000256" key="1">
    <source>
        <dbReference type="SAM" id="SignalP"/>
    </source>
</evidence>
<protein>
    <recommendedName>
        <fullName evidence="4">Flagellar protein FliL</fullName>
    </recommendedName>
</protein>
<dbReference type="AlphaFoldDB" id="A0A7W9EUI2"/>
<dbReference type="RefSeq" id="WP_184054216.1">
    <property type="nucleotide sequence ID" value="NZ_JACIJK010000001.1"/>
</dbReference>
<keyword evidence="1" id="KW-0732">Signal</keyword>
<evidence type="ECO:0000313" key="2">
    <source>
        <dbReference type="EMBL" id="MBB5713677.1"/>
    </source>
</evidence>
<dbReference type="EMBL" id="JACIJK010000001">
    <property type="protein sequence ID" value="MBB5713677.1"/>
    <property type="molecule type" value="Genomic_DNA"/>
</dbReference>
<feature type="signal peptide" evidence="1">
    <location>
        <begin position="1"/>
        <end position="22"/>
    </location>
</feature>
<evidence type="ECO:0008006" key="4">
    <source>
        <dbReference type="Google" id="ProtNLM"/>
    </source>
</evidence>
<feature type="chain" id="PRO_5030652925" description="Flagellar protein FliL" evidence="1">
    <location>
        <begin position="23"/>
        <end position="130"/>
    </location>
</feature>
<dbReference type="Proteomes" id="UP000546200">
    <property type="component" value="Unassembled WGS sequence"/>
</dbReference>
<comment type="caution">
    <text evidence="2">The sequence shown here is derived from an EMBL/GenBank/DDBJ whole genome shotgun (WGS) entry which is preliminary data.</text>
</comment>
<reference evidence="2 3" key="1">
    <citation type="submission" date="2020-08" db="EMBL/GenBank/DDBJ databases">
        <title>Genomic Encyclopedia of Type Strains, Phase IV (KMG-IV): sequencing the most valuable type-strain genomes for metagenomic binning, comparative biology and taxonomic classification.</title>
        <authorList>
            <person name="Goeker M."/>
        </authorList>
    </citation>
    <scope>NUCLEOTIDE SEQUENCE [LARGE SCALE GENOMIC DNA]</scope>
    <source>
        <strain evidence="2 3">DSM 100044</strain>
    </source>
</reference>
<organism evidence="2 3">
    <name type="scientific">Sphingomonas aerophila</name>
    <dbReference type="NCBI Taxonomy" id="1344948"/>
    <lineage>
        <taxon>Bacteria</taxon>
        <taxon>Pseudomonadati</taxon>
        <taxon>Pseudomonadota</taxon>
        <taxon>Alphaproteobacteria</taxon>
        <taxon>Sphingomonadales</taxon>
        <taxon>Sphingomonadaceae</taxon>
        <taxon>Sphingomonas</taxon>
    </lineage>
</organism>
<accession>A0A7W9EUI2</accession>